<evidence type="ECO:0000313" key="7">
    <source>
        <dbReference type="Proteomes" id="UP000823388"/>
    </source>
</evidence>
<dbReference type="PROSITE" id="PS50084">
    <property type="entry name" value="KH_TYPE_1"/>
    <property type="match status" value="5"/>
</dbReference>
<feature type="domain" description="K Homology" evidence="5">
    <location>
        <begin position="610"/>
        <end position="685"/>
    </location>
</feature>
<dbReference type="InterPro" id="IPR004088">
    <property type="entry name" value="KH_dom_type_1"/>
</dbReference>
<keyword evidence="4" id="KW-0472">Membrane</keyword>
<evidence type="ECO:0000256" key="1">
    <source>
        <dbReference type="ARBA" id="ARBA00022737"/>
    </source>
</evidence>
<dbReference type="InterPro" id="IPR036612">
    <property type="entry name" value="KH_dom_type_1_sf"/>
</dbReference>
<feature type="domain" description="K Homology" evidence="5">
    <location>
        <begin position="526"/>
        <end position="599"/>
    </location>
</feature>
<dbReference type="EMBL" id="CM029045">
    <property type="protein sequence ID" value="KAG2594594.1"/>
    <property type="molecule type" value="Genomic_DNA"/>
</dbReference>
<dbReference type="Gene3D" id="3.30.310.210">
    <property type="match status" value="2"/>
</dbReference>
<dbReference type="SUPFAM" id="SSF54791">
    <property type="entry name" value="Eukaryotic type KH-domain (KH-domain type I)"/>
    <property type="match status" value="5"/>
</dbReference>
<keyword evidence="4" id="KW-1133">Transmembrane helix</keyword>
<feature type="domain" description="K Homology" evidence="5">
    <location>
        <begin position="778"/>
        <end position="848"/>
    </location>
</feature>
<protein>
    <recommendedName>
        <fullName evidence="5">K Homology domain-containing protein</fullName>
    </recommendedName>
</protein>
<feature type="transmembrane region" description="Helical" evidence="4">
    <location>
        <begin position="20"/>
        <end position="40"/>
    </location>
</feature>
<dbReference type="GO" id="GO:0003723">
    <property type="term" value="F:RNA binding"/>
    <property type="evidence" value="ECO:0007669"/>
    <property type="project" value="UniProtKB-UniRule"/>
</dbReference>
<dbReference type="Pfam" id="PF00013">
    <property type="entry name" value="KH_1"/>
    <property type="match status" value="5"/>
</dbReference>
<dbReference type="AlphaFoldDB" id="A0A8T0SAR4"/>
<evidence type="ECO:0000313" key="6">
    <source>
        <dbReference type="EMBL" id="KAG2594594.1"/>
    </source>
</evidence>
<name>A0A8T0SAR4_PANVG</name>
<feature type="compositionally biased region" description="Low complexity" evidence="3">
    <location>
        <begin position="200"/>
        <end position="210"/>
    </location>
</feature>
<feature type="transmembrane region" description="Helical" evidence="4">
    <location>
        <begin position="52"/>
        <end position="71"/>
    </location>
</feature>
<feature type="region of interest" description="Disordered" evidence="3">
    <location>
        <begin position="92"/>
        <end position="128"/>
    </location>
</feature>
<feature type="compositionally biased region" description="Basic and acidic residues" evidence="3">
    <location>
        <begin position="288"/>
        <end position="322"/>
    </location>
</feature>
<accession>A0A8T0SAR4</accession>
<evidence type="ECO:0000259" key="5">
    <source>
        <dbReference type="SMART" id="SM00322"/>
    </source>
</evidence>
<keyword evidence="1" id="KW-0677">Repeat</keyword>
<gene>
    <name evidence="6" type="ORF">PVAP13_5KG006200</name>
</gene>
<dbReference type="Gene3D" id="3.30.1370.10">
    <property type="entry name" value="K Homology domain, type 1"/>
    <property type="match status" value="2"/>
</dbReference>
<evidence type="ECO:0000256" key="4">
    <source>
        <dbReference type="SAM" id="Phobius"/>
    </source>
</evidence>
<evidence type="ECO:0000256" key="3">
    <source>
        <dbReference type="SAM" id="MobiDB-lite"/>
    </source>
</evidence>
<dbReference type="CDD" id="cd22459">
    <property type="entry name" value="KH-I_PEPPER_rpt1_like"/>
    <property type="match status" value="2"/>
</dbReference>
<reference evidence="6" key="1">
    <citation type="submission" date="2020-05" db="EMBL/GenBank/DDBJ databases">
        <title>WGS assembly of Panicum virgatum.</title>
        <authorList>
            <person name="Lovell J.T."/>
            <person name="Jenkins J."/>
            <person name="Shu S."/>
            <person name="Juenger T.E."/>
            <person name="Schmutz J."/>
        </authorList>
    </citation>
    <scope>NUCLEOTIDE SEQUENCE</scope>
    <source>
        <strain evidence="6">AP13</strain>
    </source>
</reference>
<feature type="compositionally biased region" description="Basic residues" evidence="3">
    <location>
        <begin position="109"/>
        <end position="125"/>
    </location>
</feature>
<feature type="region of interest" description="Disordered" evidence="3">
    <location>
        <begin position="191"/>
        <end position="337"/>
    </location>
</feature>
<comment type="caution">
    <text evidence="6">The sequence shown here is derived from an EMBL/GenBank/DDBJ whole genome shotgun (WGS) entry which is preliminary data.</text>
</comment>
<keyword evidence="4" id="KW-0812">Transmembrane</keyword>
<keyword evidence="7" id="KW-1185">Reference proteome</keyword>
<dbReference type="PANTHER" id="PTHR10288">
    <property type="entry name" value="KH DOMAIN CONTAINING RNA BINDING PROTEIN"/>
    <property type="match status" value="1"/>
</dbReference>
<dbReference type="CDD" id="cd22460">
    <property type="entry name" value="KH-I_PEPPER_rpt2_like"/>
    <property type="match status" value="2"/>
</dbReference>
<organism evidence="6 7">
    <name type="scientific">Panicum virgatum</name>
    <name type="common">Blackwell switchgrass</name>
    <dbReference type="NCBI Taxonomy" id="38727"/>
    <lineage>
        <taxon>Eukaryota</taxon>
        <taxon>Viridiplantae</taxon>
        <taxon>Streptophyta</taxon>
        <taxon>Embryophyta</taxon>
        <taxon>Tracheophyta</taxon>
        <taxon>Spermatophyta</taxon>
        <taxon>Magnoliopsida</taxon>
        <taxon>Liliopsida</taxon>
        <taxon>Poales</taxon>
        <taxon>Poaceae</taxon>
        <taxon>PACMAD clade</taxon>
        <taxon>Panicoideae</taxon>
        <taxon>Panicodae</taxon>
        <taxon>Paniceae</taxon>
        <taxon>Panicinae</taxon>
        <taxon>Panicum</taxon>
        <taxon>Panicum sect. Hiantes</taxon>
    </lineage>
</organism>
<dbReference type="Proteomes" id="UP000823388">
    <property type="component" value="Chromosome 5K"/>
</dbReference>
<sequence length="854" mass="93123">MYSDPYLTAYMLLNECYQPATDAFMLMRWIFFSFIFCRLLDYNNCPQLSFRVWQQLLFSFCLLSFLLRYLISQYRCFPLLVCRPGEGMASRITPSKRPFQKNSSDHNGRGKWQKTKHSSSHKSQPKIKPGVPIFRILCPASKSGNVIGRKGSIIAKIRQETGVRIRVDKAFPGCDERVVFISAIDKDEEAISEQGGENDGGVAVSVSASGGHEKDKVSSKENNDDPEKNHSNQEKDDSERDYSNEEKDDPEKDNSKEQKDDPGKENGKEHKDDSDKGHIKEENDDGSENDHSKEENDASETDHSKEEKDASEKDHSKEEKDGPFVAKHIKSEDSEPEMAVPSALKAILFVFDRILAAEEDNETGDASGASAPVSLRLLVLYSQAGWLLGKGGSVIKQMSVDNNCEIRVSKDKLPSCALPNDRLCQINGEFDSVRKGLNAVAELLLAHPPKETDVVAGVHSSGSSSRSLFSQSDGFASGMQSNFHIPLQGPTQANGPFDIIDRQPNMAPFPIGPEAPVHGHASAPIEPLSFRLLCAKDKVGSVIGKGGNTVKTIQNDTGCEIKVLETVPKTDDRIINISGPAHPGDGISPAQNAILHVQRKLMLPTSDKEGPAICRLIVSPNQVGCLLGKGGSIIAEMRKLSGAFIIVLSKDKIPRGVPEDDEVIQISGGCEAIQEALMQITARLRNHLFRDRMPGMGPNMRLPFGLLDSQFGPYVGNHESPSLFHKDFMGRPFDGISAPWTVKGMRDVGDPMSIPDIPGAGHRELGGFSGPGQSSVMPNVTAEVLVPRLVVPALCGEDGGCLDRIREFSEAKITVAEPIADSMDTAVLISGTPDQMHAARSLVEAFVISESFGP</sequence>
<keyword evidence="2" id="KW-0694">RNA-binding</keyword>
<dbReference type="InterPro" id="IPR004087">
    <property type="entry name" value="KH_dom"/>
</dbReference>
<proteinExistence type="predicted"/>
<feature type="compositionally biased region" description="Basic and acidic residues" evidence="3">
    <location>
        <begin position="211"/>
        <end position="281"/>
    </location>
</feature>
<feature type="domain" description="K Homology" evidence="5">
    <location>
        <begin position="130"/>
        <end position="200"/>
    </location>
</feature>
<evidence type="ECO:0000256" key="2">
    <source>
        <dbReference type="PROSITE-ProRule" id="PRU00117"/>
    </source>
</evidence>
<feature type="domain" description="K Homology" evidence="5">
    <location>
        <begin position="371"/>
        <end position="445"/>
    </location>
</feature>
<dbReference type="SMART" id="SM00322">
    <property type="entry name" value="KH"/>
    <property type="match status" value="5"/>
</dbReference>